<keyword evidence="5" id="KW-1185">Reference proteome</keyword>
<dbReference type="OrthoDB" id="275227at2759"/>
<dbReference type="EMBL" id="KN838542">
    <property type="protein sequence ID" value="KIK08426.1"/>
    <property type="molecule type" value="Genomic_DNA"/>
</dbReference>
<dbReference type="HOGENOM" id="CLU_057349_2_0_1"/>
<organism evidence="4 5">
    <name type="scientific">Laccaria amethystina LaAM-08-1</name>
    <dbReference type="NCBI Taxonomy" id="1095629"/>
    <lineage>
        <taxon>Eukaryota</taxon>
        <taxon>Fungi</taxon>
        <taxon>Dikarya</taxon>
        <taxon>Basidiomycota</taxon>
        <taxon>Agaricomycotina</taxon>
        <taxon>Agaricomycetes</taxon>
        <taxon>Agaricomycetidae</taxon>
        <taxon>Agaricales</taxon>
        <taxon>Agaricineae</taxon>
        <taxon>Hydnangiaceae</taxon>
        <taxon>Laccaria</taxon>
    </lineage>
</organism>
<reference evidence="5" key="2">
    <citation type="submission" date="2015-01" db="EMBL/GenBank/DDBJ databases">
        <title>Evolutionary Origins and Diversification of the Mycorrhizal Mutualists.</title>
        <authorList>
            <consortium name="DOE Joint Genome Institute"/>
            <consortium name="Mycorrhizal Genomics Consortium"/>
            <person name="Kohler A."/>
            <person name="Kuo A."/>
            <person name="Nagy L.G."/>
            <person name="Floudas D."/>
            <person name="Copeland A."/>
            <person name="Barry K.W."/>
            <person name="Cichocki N."/>
            <person name="Veneault-Fourrey C."/>
            <person name="LaButti K."/>
            <person name="Lindquist E.A."/>
            <person name="Lipzen A."/>
            <person name="Lundell T."/>
            <person name="Morin E."/>
            <person name="Murat C."/>
            <person name="Riley R."/>
            <person name="Ohm R."/>
            <person name="Sun H."/>
            <person name="Tunlid A."/>
            <person name="Henrissat B."/>
            <person name="Grigoriev I.V."/>
            <person name="Hibbett D.S."/>
            <person name="Martin F."/>
        </authorList>
    </citation>
    <scope>NUCLEOTIDE SEQUENCE [LARGE SCALE GENOMIC DNA]</scope>
    <source>
        <strain evidence="5">LaAM-08-1</strain>
    </source>
</reference>
<dbReference type="AlphaFoldDB" id="A0A0C9XU10"/>
<dbReference type="Proteomes" id="UP000054477">
    <property type="component" value="Unassembled WGS sequence"/>
</dbReference>
<evidence type="ECO:0000313" key="4">
    <source>
        <dbReference type="EMBL" id="KIK08426.1"/>
    </source>
</evidence>
<dbReference type="Gene3D" id="3.55.40.20">
    <property type="entry name" value="Iron/manganese superoxide dismutase, C-terminal domain"/>
    <property type="match status" value="1"/>
</dbReference>
<gene>
    <name evidence="4" type="ORF">K443DRAFT_672444</name>
</gene>
<feature type="region of interest" description="Disordered" evidence="2">
    <location>
        <begin position="202"/>
        <end position="257"/>
    </location>
</feature>
<proteinExistence type="predicted"/>
<dbReference type="SUPFAM" id="SSF46609">
    <property type="entry name" value="Fe,Mn superoxide dismutase (SOD), N-terminal domain"/>
    <property type="match status" value="1"/>
</dbReference>
<feature type="compositionally biased region" description="Polar residues" evidence="2">
    <location>
        <begin position="238"/>
        <end position="251"/>
    </location>
</feature>
<dbReference type="PANTHER" id="PTHR43595">
    <property type="entry name" value="37S RIBOSOMAL PROTEIN S26, MITOCHONDRIAL"/>
    <property type="match status" value="1"/>
</dbReference>
<dbReference type="GO" id="GO:0004784">
    <property type="term" value="F:superoxide dismutase activity"/>
    <property type="evidence" value="ECO:0007669"/>
    <property type="project" value="InterPro"/>
</dbReference>
<comment type="function">
    <text evidence="1">Component of the mitochondrial ribosome (mitoribosome), a dedicated translation machinery responsible for the synthesis of mitochondrial genome-encoded proteins, including at least some of the essential transmembrane subunits of the mitochondrial respiratory chain. The mitoribosomes are attached to the mitochondrial inner membrane and translation products are cotranslationally integrated into the membrane.</text>
</comment>
<dbReference type="InterPro" id="IPR036324">
    <property type="entry name" value="Mn/Fe_SOD_N_sf"/>
</dbReference>
<evidence type="ECO:0000256" key="1">
    <source>
        <dbReference type="ARBA" id="ARBA00037226"/>
    </source>
</evidence>
<dbReference type="InterPro" id="IPR019832">
    <property type="entry name" value="Mn/Fe_SOD_C"/>
</dbReference>
<dbReference type="GO" id="GO:0005737">
    <property type="term" value="C:cytoplasm"/>
    <property type="evidence" value="ECO:0007669"/>
    <property type="project" value="TreeGrafter"/>
</dbReference>
<feature type="domain" description="Manganese/iron superoxide dismutase C-terminal" evidence="3">
    <location>
        <begin position="295"/>
        <end position="337"/>
    </location>
</feature>
<name>A0A0C9XU10_9AGAR</name>
<feature type="compositionally biased region" description="Pro residues" evidence="2">
    <location>
        <begin position="208"/>
        <end position="217"/>
    </location>
</feature>
<sequence>MSNLSLRLIPSNLRRSCFVLDGIKSRTRNVHKVPSLQYPIEEGLGNFLPPLALKTVVEYQQGLLDRLNEEVKDTAEENMSVAQTVINTSTLRERTLAFNYASLALNNSFFLDHLKPPSSPDSDHEDKISIELLNHIRMFHGDLKQLKSTFSSAALSLFTNGFVWFVCDSNGVTGVLPTLGPGTLLVRSRTYMAKEGLSLGQKYSDPVVSPPNAPKPQTPAWSRVQPTPHPSPPGVLPSSPTSGISGTNTPSNPDPLRPRFLHTSAPFRSILNTTPASIFGSSSPTTTASMLNIGQVLYPLFCVSVHEHAWLSAGYGVWGREEWLRQFWKVLDWQKVSMSFQAVCGNHTASTI</sequence>
<dbReference type="InterPro" id="IPR036314">
    <property type="entry name" value="SOD_C_sf"/>
</dbReference>
<accession>A0A0C9XU10</accession>
<dbReference type="PANTHER" id="PTHR43595:SF2">
    <property type="entry name" value="SMALL RIBOSOMAL SUBUNIT PROTEIN MS42"/>
    <property type="match status" value="1"/>
</dbReference>
<evidence type="ECO:0000256" key="2">
    <source>
        <dbReference type="SAM" id="MobiDB-lite"/>
    </source>
</evidence>
<dbReference type="Pfam" id="PF02777">
    <property type="entry name" value="Sod_Fe_C"/>
    <property type="match status" value="1"/>
</dbReference>
<dbReference type="GO" id="GO:0046872">
    <property type="term" value="F:metal ion binding"/>
    <property type="evidence" value="ECO:0007669"/>
    <property type="project" value="InterPro"/>
</dbReference>
<evidence type="ECO:0000259" key="3">
    <source>
        <dbReference type="Pfam" id="PF02777"/>
    </source>
</evidence>
<evidence type="ECO:0000313" key="5">
    <source>
        <dbReference type="Proteomes" id="UP000054477"/>
    </source>
</evidence>
<protein>
    <recommendedName>
        <fullName evidence="3">Manganese/iron superoxide dismutase C-terminal domain-containing protein</fullName>
    </recommendedName>
</protein>
<dbReference type="STRING" id="1095629.A0A0C9XU10"/>
<reference evidence="4 5" key="1">
    <citation type="submission" date="2014-04" db="EMBL/GenBank/DDBJ databases">
        <authorList>
            <consortium name="DOE Joint Genome Institute"/>
            <person name="Kuo A."/>
            <person name="Kohler A."/>
            <person name="Nagy L.G."/>
            <person name="Floudas D."/>
            <person name="Copeland A."/>
            <person name="Barry K.W."/>
            <person name="Cichocki N."/>
            <person name="Veneault-Fourrey C."/>
            <person name="LaButti K."/>
            <person name="Lindquist E.A."/>
            <person name="Lipzen A."/>
            <person name="Lundell T."/>
            <person name="Morin E."/>
            <person name="Murat C."/>
            <person name="Sun H."/>
            <person name="Tunlid A."/>
            <person name="Henrissat B."/>
            <person name="Grigoriev I.V."/>
            <person name="Hibbett D.S."/>
            <person name="Martin F."/>
            <person name="Nordberg H.P."/>
            <person name="Cantor M.N."/>
            <person name="Hua S.X."/>
        </authorList>
    </citation>
    <scope>NUCLEOTIDE SEQUENCE [LARGE SCALE GENOMIC DNA]</scope>
    <source>
        <strain evidence="4 5">LaAM-08-1</strain>
    </source>
</reference>
<dbReference type="SUPFAM" id="SSF54719">
    <property type="entry name" value="Fe,Mn superoxide dismutase (SOD), C-terminal domain"/>
    <property type="match status" value="1"/>
</dbReference>